<reference evidence="3" key="1">
    <citation type="submission" date="2017-02" db="UniProtKB">
        <authorList>
            <consortium name="WormBaseParasite"/>
        </authorList>
    </citation>
    <scope>IDENTIFICATION</scope>
</reference>
<proteinExistence type="predicted"/>
<evidence type="ECO:0000313" key="3">
    <source>
        <dbReference type="WBParaSite" id="TCLT_0000364801-mRNA-1"/>
    </source>
</evidence>
<sequence>MMFTVLTNLIFVKKIVGSHPFTFHHRQSLEFVLKIMLLIM</sequence>
<dbReference type="EMBL" id="UYYF01002064">
    <property type="protein sequence ID" value="VDN00279.1"/>
    <property type="molecule type" value="Genomic_DNA"/>
</dbReference>
<evidence type="ECO:0000313" key="1">
    <source>
        <dbReference type="EMBL" id="VDN00279.1"/>
    </source>
</evidence>
<organism evidence="3">
    <name type="scientific">Thelazia callipaeda</name>
    <name type="common">Oriental eyeworm</name>
    <name type="synonym">Parasitic nematode</name>
    <dbReference type="NCBI Taxonomy" id="103827"/>
    <lineage>
        <taxon>Eukaryota</taxon>
        <taxon>Metazoa</taxon>
        <taxon>Ecdysozoa</taxon>
        <taxon>Nematoda</taxon>
        <taxon>Chromadorea</taxon>
        <taxon>Rhabditida</taxon>
        <taxon>Spirurina</taxon>
        <taxon>Spiruromorpha</taxon>
        <taxon>Thelazioidea</taxon>
        <taxon>Thelaziidae</taxon>
        <taxon>Thelazia</taxon>
    </lineage>
</organism>
<dbReference type="Proteomes" id="UP000276776">
    <property type="component" value="Unassembled WGS sequence"/>
</dbReference>
<keyword evidence="2" id="KW-1185">Reference proteome</keyword>
<evidence type="ECO:0000313" key="2">
    <source>
        <dbReference type="Proteomes" id="UP000276776"/>
    </source>
</evidence>
<dbReference type="WBParaSite" id="TCLT_0000364801-mRNA-1">
    <property type="protein sequence ID" value="TCLT_0000364801-mRNA-1"/>
    <property type="gene ID" value="TCLT_0000364801"/>
</dbReference>
<name>A0A0N5CTT6_THECL</name>
<protein>
    <submittedName>
        <fullName evidence="1 3">Uncharacterized protein</fullName>
    </submittedName>
</protein>
<dbReference type="AlphaFoldDB" id="A0A0N5CTT6"/>
<reference evidence="1 2" key="2">
    <citation type="submission" date="2018-11" db="EMBL/GenBank/DDBJ databases">
        <authorList>
            <consortium name="Pathogen Informatics"/>
        </authorList>
    </citation>
    <scope>NUCLEOTIDE SEQUENCE [LARGE SCALE GENOMIC DNA]</scope>
</reference>
<accession>A0A0N5CTT6</accession>
<gene>
    <name evidence="1" type="ORF">TCLT_LOCUS3637</name>
</gene>